<dbReference type="SUPFAM" id="SSF53756">
    <property type="entry name" value="UDP-Glycosyltransferase/glycogen phosphorylase"/>
    <property type="match status" value="1"/>
</dbReference>
<keyword evidence="2" id="KW-1185">Reference proteome</keyword>
<accession>A0ABN6HUM0</accession>
<reference evidence="1 2" key="1">
    <citation type="submission" date="2021-06" db="EMBL/GenBank/DDBJ databases">
        <title>Whole genome sequences of Flavobacterium sp. KK2020170 and assembly.</title>
        <authorList>
            <person name="Kitahara K."/>
            <person name="Miyoshi S."/>
            <person name="Uesaka K."/>
        </authorList>
    </citation>
    <scope>NUCLEOTIDE SEQUENCE [LARGE SCALE GENOMIC DNA]</scope>
    <source>
        <strain evidence="1 2">KK2020170</strain>
    </source>
</reference>
<proteinExistence type="predicted"/>
<evidence type="ECO:0008006" key="3">
    <source>
        <dbReference type="Google" id="ProtNLM"/>
    </source>
</evidence>
<dbReference type="EMBL" id="AP024749">
    <property type="protein sequence ID" value="BCY27237.1"/>
    <property type="molecule type" value="Genomic_DNA"/>
</dbReference>
<sequence length="462" mass="54016">MINKKNKILFIVPDGVGIRNYLYSNLIAELNNNEIFILSTLPKEAFYQIDADFKYQKLTFEKESFITRLFRETATFARLCFNAKTVNNPSILKNWNYYPKGFKLKVLNKIAQIFGKIASSNYQNILRLEKIGQKNWSKKVIEQYKKQLKQLDPKSIFITHQRVASLMPICLAAKELNIPIISTIYSWDNLPKGRLAILADKYVVWSDYMKVEMKQFYPEITSENVLVTGTPQFEFYTQEDKIINRNDFANQYGLDISRKWICFSGDDVKTSPYDPEYLQDVAEAVSHIEASIRPQIIFRRCPVDFSTRYDEVLNQYKDIIVPIDPIWNVPNATQNWGVYFPKKEDILLQVNLAFHCEAVVNLGSTMAHDFAMFNKPCFYYNYDPVTDKNWSVKTIYNYQHFRSMEGLDAVGWLHSKESIQMELEKVINNEQVEGKDRKLWLQKIVLHPVDEASKNIAQLLND</sequence>
<dbReference type="Proteomes" id="UP000825258">
    <property type="component" value="Chromosome"/>
</dbReference>
<evidence type="ECO:0000313" key="2">
    <source>
        <dbReference type="Proteomes" id="UP000825258"/>
    </source>
</evidence>
<name>A0ABN6HUM0_9FLAO</name>
<dbReference type="RefSeq" id="WP_221258874.1">
    <property type="nucleotide sequence ID" value="NZ_AP024749.1"/>
</dbReference>
<organism evidence="1 2">
    <name type="scientific">Flavobacterium okayamense</name>
    <dbReference type="NCBI Taxonomy" id="2830782"/>
    <lineage>
        <taxon>Bacteria</taxon>
        <taxon>Pseudomonadati</taxon>
        <taxon>Bacteroidota</taxon>
        <taxon>Flavobacteriia</taxon>
        <taxon>Flavobacteriales</taxon>
        <taxon>Flavobacteriaceae</taxon>
        <taxon>Flavobacterium</taxon>
    </lineage>
</organism>
<protein>
    <recommendedName>
        <fullName evidence="3">Monogalactosyldiacylglycerol (MGDG) synthase</fullName>
    </recommendedName>
</protein>
<evidence type="ECO:0000313" key="1">
    <source>
        <dbReference type="EMBL" id="BCY27237.1"/>
    </source>
</evidence>
<gene>
    <name evidence="1" type="ORF">KK2020170_01050</name>
</gene>